<dbReference type="SUPFAM" id="SSF48452">
    <property type="entry name" value="TPR-like"/>
    <property type="match status" value="1"/>
</dbReference>
<sequence length="146" mass="16958">MADQHEIQPGYLPEPELGSRQLRKALQYAIYIGEDEALYQIINWIQSRNVPSNGIHRAQPLLYACHDAHCSLLIKNNRLEEADAEARKMIDLEPKNPRGYMRFGQVRKTWNASAARDEVVECYNKALQRMDVLSAEYRCILKLRDE</sequence>
<dbReference type="AlphaFoldDB" id="A0A3N4I3A4"/>
<protein>
    <recommendedName>
        <fullName evidence="3">TPR-like protein</fullName>
    </recommendedName>
</protein>
<accession>A0A3N4I3A4</accession>
<gene>
    <name evidence="1" type="ORF">BJ508DRAFT_126087</name>
</gene>
<evidence type="ECO:0000313" key="1">
    <source>
        <dbReference type="EMBL" id="RPA80583.1"/>
    </source>
</evidence>
<name>A0A3N4I3A4_ASCIM</name>
<dbReference type="EMBL" id="ML119686">
    <property type="protein sequence ID" value="RPA80583.1"/>
    <property type="molecule type" value="Genomic_DNA"/>
</dbReference>
<dbReference type="Gene3D" id="1.25.40.10">
    <property type="entry name" value="Tetratricopeptide repeat domain"/>
    <property type="match status" value="1"/>
</dbReference>
<reference evidence="1 2" key="1">
    <citation type="journal article" date="2018" name="Nat. Ecol. Evol.">
        <title>Pezizomycetes genomes reveal the molecular basis of ectomycorrhizal truffle lifestyle.</title>
        <authorList>
            <person name="Murat C."/>
            <person name="Payen T."/>
            <person name="Noel B."/>
            <person name="Kuo A."/>
            <person name="Morin E."/>
            <person name="Chen J."/>
            <person name="Kohler A."/>
            <person name="Krizsan K."/>
            <person name="Balestrini R."/>
            <person name="Da Silva C."/>
            <person name="Montanini B."/>
            <person name="Hainaut M."/>
            <person name="Levati E."/>
            <person name="Barry K.W."/>
            <person name="Belfiori B."/>
            <person name="Cichocki N."/>
            <person name="Clum A."/>
            <person name="Dockter R.B."/>
            <person name="Fauchery L."/>
            <person name="Guy J."/>
            <person name="Iotti M."/>
            <person name="Le Tacon F."/>
            <person name="Lindquist E.A."/>
            <person name="Lipzen A."/>
            <person name="Malagnac F."/>
            <person name="Mello A."/>
            <person name="Molinier V."/>
            <person name="Miyauchi S."/>
            <person name="Poulain J."/>
            <person name="Riccioni C."/>
            <person name="Rubini A."/>
            <person name="Sitrit Y."/>
            <person name="Splivallo R."/>
            <person name="Traeger S."/>
            <person name="Wang M."/>
            <person name="Zifcakova L."/>
            <person name="Wipf D."/>
            <person name="Zambonelli A."/>
            <person name="Paolocci F."/>
            <person name="Nowrousian M."/>
            <person name="Ottonello S."/>
            <person name="Baldrian P."/>
            <person name="Spatafora J.W."/>
            <person name="Henrissat B."/>
            <person name="Nagy L.G."/>
            <person name="Aury J.M."/>
            <person name="Wincker P."/>
            <person name="Grigoriev I.V."/>
            <person name="Bonfante P."/>
            <person name="Martin F.M."/>
        </authorList>
    </citation>
    <scope>NUCLEOTIDE SEQUENCE [LARGE SCALE GENOMIC DNA]</scope>
    <source>
        <strain evidence="1 2">RN42</strain>
    </source>
</reference>
<evidence type="ECO:0000313" key="2">
    <source>
        <dbReference type="Proteomes" id="UP000275078"/>
    </source>
</evidence>
<organism evidence="1 2">
    <name type="scientific">Ascobolus immersus RN42</name>
    <dbReference type="NCBI Taxonomy" id="1160509"/>
    <lineage>
        <taxon>Eukaryota</taxon>
        <taxon>Fungi</taxon>
        <taxon>Dikarya</taxon>
        <taxon>Ascomycota</taxon>
        <taxon>Pezizomycotina</taxon>
        <taxon>Pezizomycetes</taxon>
        <taxon>Pezizales</taxon>
        <taxon>Ascobolaceae</taxon>
        <taxon>Ascobolus</taxon>
    </lineage>
</organism>
<dbReference type="InterPro" id="IPR011990">
    <property type="entry name" value="TPR-like_helical_dom_sf"/>
</dbReference>
<dbReference type="Proteomes" id="UP000275078">
    <property type="component" value="Unassembled WGS sequence"/>
</dbReference>
<evidence type="ECO:0008006" key="3">
    <source>
        <dbReference type="Google" id="ProtNLM"/>
    </source>
</evidence>
<proteinExistence type="predicted"/>
<keyword evidence="2" id="KW-1185">Reference proteome</keyword>
<dbReference type="OrthoDB" id="629492at2759"/>